<dbReference type="Proteomes" id="UP001454086">
    <property type="component" value="Unassembled WGS sequence"/>
</dbReference>
<dbReference type="SUPFAM" id="SSF75304">
    <property type="entry name" value="Amidase signature (AS) enzymes"/>
    <property type="match status" value="1"/>
</dbReference>
<reference evidence="3 4" key="1">
    <citation type="submission" date="2024-03" db="EMBL/GenBank/DDBJ databases">
        <title>Human intestinal bacterial collection.</title>
        <authorList>
            <person name="Pauvert C."/>
            <person name="Hitch T.C.A."/>
            <person name="Clavel T."/>
        </authorList>
    </citation>
    <scope>NUCLEOTIDE SEQUENCE [LARGE SCALE GENOMIC DNA]</scope>
    <source>
        <strain evidence="3 4">CLA-SR-H021</strain>
    </source>
</reference>
<dbReference type="InterPro" id="IPR023631">
    <property type="entry name" value="Amidase_dom"/>
</dbReference>
<sequence>MKLSEYSGLDATALADLIRRKQVSPEEVLETSLEALEKINGKLNAVVDYTYEYALRQIKGGIDLSSPFPGVPMVLKDCGGEAAGIRATMGTRLSGKGVYAKEDSNFFKRLKQSGIIVVATAATSEFCIDSSTETLRNGPTHNPWNLEYSPGGSSGGSAALVAAGGVPIAHGNDGGGSIRIPASMCGIVGFKPSRFRIPTGPYGWDPGGSVSFILSRSVRDSAAMLDAVEGPDCGYYGAAAPHGMPYAEAVRCEPRKVRIAYMLRTPYGKEFSDPECILAVKEAVEILRSLGHECIEAYPDIRESYHEARIACMCDEIAVSIEELAAGTGLTADESTLEPLVYKTYLESQKRMGMDVFRAKAELGTAARTMGRFFENYDIVLSPTVGKAGRRLGMLNGVVDSGIQASEWALRRREYACITPLANIAGLPSISLPLYITRDGMPLGIELDGAIDNDQLVLSLAAQLERARPWIKRRPAVYAE</sequence>
<accession>A0ABV1DCF3</accession>
<keyword evidence="4" id="KW-1185">Reference proteome</keyword>
<feature type="domain" description="Amidase" evidence="2">
    <location>
        <begin position="27"/>
        <end position="458"/>
    </location>
</feature>
<organism evidence="3 4">
    <name type="scientific">Enterocloster hominis</name>
    <name type="common">ex Hitch et al. 2024</name>
    <dbReference type="NCBI Taxonomy" id="1917870"/>
    <lineage>
        <taxon>Bacteria</taxon>
        <taxon>Bacillati</taxon>
        <taxon>Bacillota</taxon>
        <taxon>Clostridia</taxon>
        <taxon>Lachnospirales</taxon>
        <taxon>Lachnospiraceae</taxon>
        <taxon>Enterocloster</taxon>
    </lineage>
</organism>
<protein>
    <submittedName>
        <fullName evidence="3">Amidase</fullName>
    </submittedName>
</protein>
<dbReference type="EMBL" id="JBBMFM010000146">
    <property type="protein sequence ID" value="MEQ2428062.1"/>
    <property type="molecule type" value="Genomic_DNA"/>
</dbReference>
<evidence type="ECO:0000313" key="4">
    <source>
        <dbReference type="Proteomes" id="UP001454086"/>
    </source>
</evidence>
<proteinExistence type="inferred from homology"/>
<dbReference type="PANTHER" id="PTHR11895">
    <property type="entry name" value="TRANSAMIDASE"/>
    <property type="match status" value="1"/>
</dbReference>
<gene>
    <name evidence="3" type="ORF">WMQ36_24160</name>
</gene>
<dbReference type="PROSITE" id="PS00571">
    <property type="entry name" value="AMIDASES"/>
    <property type="match status" value="1"/>
</dbReference>
<comment type="caution">
    <text evidence="3">The sequence shown here is derived from an EMBL/GenBank/DDBJ whole genome shotgun (WGS) entry which is preliminary data.</text>
</comment>
<dbReference type="Gene3D" id="3.90.1300.10">
    <property type="entry name" value="Amidase signature (AS) domain"/>
    <property type="match status" value="1"/>
</dbReference>
<comment type="similarity">
    <text evidence="1">Belongs to the amidase family.</text>
</comment>
<evidence type="ECO:0000256" key="1">
    <source>
        <dbReference type="ARBA" id="ARBA00009199"/>
    </source>
</evidence>
<evidence type="ECO:0000313" key="3">
    <source>
        <dbReference type="EMBL" id="MEQ2428062.1"/>
    </source>
</evidence>
<dbReference type="Pfam" id="PF01425">
    <property type="entry name" value="Amidase"/>
    <property type="match status" value="1"/>
</dbReference>
<dbReference type="InterPro" id="IPR036928">
    <property type="entry name" value="AS_sf"/>
</dbReference>
<dbReference type="InterPro" id="IPR000120">
    <property type="entry name" value="Amidase"/>
</dbReference>
<dbReference type="RefSeq" id="WP_008717171.1">
    <property type="nucleotide sequence ID" value="NZ_JBBMFM010000146.1"/>
</dbReference>
<dbReference type="InterPro" id="IPR020556">
    <property type="entry name" value="Amidase_CS"/>
</dbReference>
<name>A0ABV1DCF3_9FIRM</name>
<dbReference type="PANTHER" id="PTHR11895:SF7">
    <property type="entry name" value="GLUTAMYL-TRNA(GLN) AMIDOTRANSFERASE SUBUNIT A, MITOCHONDRIAL"/>
    <property type="match status" value="1"/>
</dbReference>
<evidence type="ECO:0000259" key="2">
    <source>
        <dbReference type="Pfam" id="PF01425"/>
    </source>
</evidence>